<gene>
    <name evidence="1" type="ORF">CWB73_02480</name>
</gene>
<name>A0A5S3YZQ9_9GAMM</name>
<comment type="caution">
    <text evidence="1">The sequence shown here is derived from an EMBL/GenBank/DDBJ whole genome shotgun (WGS) entry which is preliminary data.</text>
</comment>
<reference evidence="1 2" key="1">
    <citation type="submission" date="2017-12" db="EMBL/GenBank/DDBJ databases">
        <authorList>
            <person name="Paulsen S."/>
            <person name="Gram L.K."/>
        </authorList>
    </citation>
    <scope>NUCLEOTIDE SEQUENCE [LARGE SCALE GENOMIC DNA]</scope>
    <source>
        <strain evidence="1 2">S1189</strain>
    </source>
</reference>
<organism evidence="1 2">
    <name type="scientific">Pseudoalteromonas phenolica</name>
    <dbReference type="NCBI Taxonomy" id="161398"/>
    <lineage>
        <taxon>Bacteria</taxon>
        <taxon>Pseudomonadati</taxon>
        <taxon>Pseudomonadota</taxon>
        <taxon>Gammaproteobacteria</taxon>
        <taxon>Alteromonadales</taxon>
        <taxon>Pseudoalteromonadaceae</taxon>
        <taxon>Pseudoalteromonas</taxon>
    </lineage>
</organism>
<dbReference type="Proteomes" id="UP000307362">
    <property type="component" value="Unassembled WGS sequence"/>
</dbReference>
<dbReference type="EMBL" id="PNCM01000007">
    <property type="protein sequence ID" value="TMP83358.1"/>
    <property type="molecule type" value="Genomic_DNA"/>
</dbReference>
<reference evidence="2" key="2">
    <citation type="submission" date="2019-06" db="EMBL/GenBank/DDBJ databases">
        <title>Co-occurence of chitin degradation, pigmentation and bioactivity in marine Pseudoalteromonas.</title>
        <authorList>
            <person name="Sonnenschein E.C."/>
            <person name="Bech P.K."/>
        </authorList>
    </citation>
    <scope>NUCLEOTIDE SEQUENCE [LARGE SCALE GENOMIC DNA]</scope>
    <source>
        <strain evidence="2">S1189</strain>
    </source>
</reference>
<sequence length="98" mass="10786">MVVVTPVVTAKGLIISQVVSLAFKLFDDGLIRLNDCVDITVFAANSSLSAFSCKSITVFYAVAVSFADWGHHEVTTSRIFTAVKLKSFKRKGYTKFFI</sequence>
<evidence type="ECO:0000313" key="2">
    <source>
        <dbReference type="Proteomes" id="UP000307362"/>
    </source>
</evidence>
<evidence type="ECO:0000313" key="1">
    <source>
        <dbReference type="EMBL" id="TMP83358.1"/>
    </source>
</evidence>
<accession>A0A5S3YZQ9</accession>
<protein>
    <submittedName>
        <fullName evidence="1">Uncharacterized protein</fullName>
    </submittedName>
</protein>
<dbReference type="AlphaFoldDB" id="A0A5S3YZQ9"/>
<proteinExistence type="predicted"/>